<dbReference type="GO" id="GO:0005524">
    <property type="term" value="F:ATP binding"/>
    <property type="evidence" value="ECO:0007669"/>
    <property type="project" value="InterPro"/>
</dbReference>
<dbReference type="InterPro" id="IPR003781">
    <property type="entry name" value="CoA-bd"/>
</dbReference>
<dbReference type="InterPro" id="IPR000182">
    <property type="entry name" value="GNAT_dom"/>
</dbReference>
<dbReference type="Gene3D" id="3.40.50.720">
    <property type="entry name" value="NAD(P)-binding Rossmann-like Domain"/>
    <property type="match status" value="1"/>
</dbReference>
<dbReference type="SMART" id="SM00881">
    <property type="entry name" value="CoA_binding"/>
    <property type="match status" value="1"/>
</dbReference>
<dbReference type="Gene3D" id="3.30.470.20">
    <property type="entry name" value="ATP-grasp fold, B domain"/>
    <property type="match status" value="1"/>
</dbReference>
<dbReference type="Pfam" id="PF13380">
    <property type="entry name" value="CoA_binding_2"/>
    <property type="match status" value="1"/>
</dbReference>
<dbReference type="STRING" id="633440.SAMN05421869_13081"/>
<dbReference type="InterPro" id="IPR016181">
    <property type="entry name" value="Acyl_CoA_acyltransferase"/>
</dbReference>
<dbReference type="Gene3D" id="3.40.630.30">
    <property type="match status" value="1"/>
</dbReference>
<dbReference type="Gene3D" id="3.40.50.261">
    <property type="entry name" value="Succinyl-CoA synthetase domains"/>
    <property type="match status" value="2"/>
</dbReference>
<dbReference type="InterPro" id="IPR036291">
    <property type="entry name" value="NAD(P)-bd_dom_sf"/>
</dbReference>
<evidence type="ECO:0000313" key="2">
    <source>
        <dbReference type="EMBL" id="SDL76289.1"/>
    </source>
</evidence>
<protein>
    <submittedName>
        <fullName evidence="2">Acyl-CoA synthetase (NDP forming)</fullName>
    </submittedName>
</protein>
<dbReference type="Pfam" id="PF13607">
    <property type="entry name" value="Succ_CoA_lig"/>
    <property type="match status" value="1"/>
</dbReference>
<dbReference type="PANTHER" id="PTHR42793:SF1">
    <property type="entry name" value="PEPTIDYL-LYSINE N-ACETYLTRANSFERASE PATZ"/>
    <property type="match status" value="1"/>
</dbReference>
<dbReference type="EMBL" id="FNDJ01000030">
    <property type="protein sequence ID" value="SDL76289.1"/>
    <property type="molecule type" value="Genomic_DNA"/>
</dbReference>
<name>A0A1G9MPZ5_9ACTN</name>
<organism evidence="2 3">
    <name type="scientific">Nonomuraea jiangxiensis</name>
    <dbReference type="NCBI Taxonomy" id="633440"/>
    <lineage>
        <taxon>Bacteria</taxon>
        <taxon>Bacillati</taxon>
        <taxon>Actinomycetota</taxon>
        <taxon>Actinomycetes</taxon>
        <taxon>Streptosporangiales</taxon>
        <taxon>Streptosporangiaceae</taxon>
        <taxon>Nonomuraea</taxon>
    </lineage>
</organism>
<dbReference type="SUPFAM" id="SSF51735">
    <property type="entry name" value="NAD(P)-binding Rossmann-fold domains"/>
    <property type="match status" value="1"/>
</dbReference>
<feature type="domain" description="N-acetyltransferase" evidence="1">
    <location>
        <begin position="22"/>
        <end position="183"/>
    </location>
</feature>
<dbReference type="PROSITE" id="PS51186">
    <property type="entry name" value="GNAT"/>
    <property type="match status" value="1"/>
</dbReference>
<dbReference type="SUPFAM" id="SSF56059">
    <property type="entry name" value="Glutathione synthetase ATP-binding domain-like"/>
    <property type="match status" value="1"/>
</dbReference>
<keyword evidence="3" id="KW-1185">Reference proteome</keyword>
<dbReference type="SUPFAM" id="SSF52210">
    <property type="entry name" value="Succinyl-CoA synthetase domains"/>
    <property type="match status" value="2"/>
</dbReference>
<dbReference type="Pfam" id="PF13302">
    <property type="entry name" value="Acetyltransf_3"/>
    <property type="match status" value="1"/>
</dbReference>
<dbReference type="GO" id="GO:0016747">
    <property type="term" value="F:acyltransferase activity, transferring groups other than amino-acyl groups"/>
    <property type="evidence" value="ECO:0007669"/>
    <property type="project" value="InterPro"/>
</dbReference>
<dbReference type="Gene3D" id="3.30.1490.20">
    <property type="entry name" value="ATP-grasp fold, A domain"/>
    <property type="match status" value="1"/>
</dbReference>
<dbReference type="AlphaFoldDB" id="A0A1G9MPZ5"/>
<evidence type="ECO:0000259" key="1">
    <source>
        <dbReference type="PROSITE" id="PS51186"/>
    </source>
</evidence>
<gene>
    <name evidence="2" type="ORF">SAMN05421869_13081</name>
</gene>
<dbReference type="SUPFAM" id="SSF55729">
    <property type="entry name" value="Acyl-CoA N-acyltransferases (Nat)"/>
    <property type="match status" value="1"/>
</dbReference>
<accession>A0A1G9MPZ5</accession>
<dbReference type="Pfam" id="PF13549">
    <property type="entry name" value="ATP-grasp_5"/>
    <property type="match status" value="1"/>
</dbReference>
<proteinExistence type="predicted"/>
<dbReference type="InterPro" id="IPR032875">
    <property type="entry name" value="Succ_CoA_lig_flav_dom"/>
</dbReference>
<dbReference type="InterPro" id="IPR013815">
    <property type="entry name" value="ATP_grasp_subdomain_1"/>
</dbReference>
<dbReference type="PANTHER" id="PTHR42793">
    <property type="entry name" value="COA BINDING DOMAIN CONTAINING PROTEIN"/>
    <property type="match status" value="1"/>
</dbReference>
<sequence>MTNGRRAVAEACDVLLRDGGIAHLRPLRPADREALHELVERSSERSAYLRFFTGGRATAHAHVDRITGDRYDGRALVAGLRDRLVAVAEYVPFDNGRADLGILLDDAVHGHGLGTLMLEHLAVDAAEHGVRELVAEVLAENQPMIKVLRDLGLTVHQRFESGTLHVSIAAEPTPGLLAAIEARDHEAGRASLARVLAPRSVAVIGASRNEAAVGHKVLRNLIDGGFCGPIHPVNPYATEIAGLACHATVPDGVDLVVVAVPARQVLQVARDCAAAGVAGLVVLSSGFAEAGQAGLESQLLMICRTAGMRLIGPNCLGVINTSAWLNASFLPHCPVRGCVALMSQSGAVGAALLERLDVSSFVSVGNKADVSGNDLLEYWEDDDDTDVIALYLESFGNPRKFARIARRVGRRKPVLLVKSGRGESGGRAVRSHTAAAATPDVAVDALTRAAGVIRLDSVHELIDTAKLLAQQPLPNGRRVAIVGNSGGPQAMAADACEQHGLTVPELPPGLLTARAAAALGNPVDLTADATATEIGVAVEALAACPDVDAVLIVYTPPFGDGLEETCRAIAGATKTAAKTVLACVAGHDDVIDGRVPTYAFPEQAVRALAQVVHYAEWRRLPGRPVPVPPRVEEGRAREIVQAWLKAHPDGGWLSPADTGRLLGCYGVTPVESIEVDGPEGAAAAAERLGLPVVLKATGPVHKSDVGGVRLNLATPDEVRRAYLDMAARLGPEMTGAIVQRMLSGGVEIIIGGVNYPAFGPLVMVGAGGVPADLLADRAFRVPPITDALDMVGELRCAPLLHGYRGSPPVDLSALVDQVVRVGRLLDDLPQVAELDLNPIIVTPEGAATVDARIRVAPCEKPPSPLLRRLR</sequence>
<evidence type="ECO:0000313" key="3">
    <source>
        <dbReference type="Proteomes" id="UP000199202"/>
    </source>
</evidence>
<dbReference type="Proteomes" id="UP000199202">
    <property type="component" value="Unassembled WGS sequence"/>
</dbReference>
<dbReference type="InterPro" id="IPR016102">
    <property type="entry name" value="Succinyl-CoA_synth-like"/>
</dbReference>
<reference evidence="2 3" key="1">
    <citation type="submission" date="2016-10" db="EMBL/GenBank/DDBJ databases">
        <authorList>
            <person name="de Groot N.N."/>
        </authorList>
    </citation>
    <scope>NUCLEOTIDE SEQUENCE [LARGE SCALE GENOMIC DNA]</scope>
    <source>
        <strain evidence="2 3">CGMCC 4.6533</strain>
    </source>
</reference>